<evidence type="ECO:0008006" key="3">
    <source>
        <dbReference type="Google" id="ProtNLM"/>
    </source>
</evidence>
<dbReference type="InterPro" id="IPR025447">
    <property type="entry name" value="DUF4192"/>
</dbReference>
<comment type="caution">
    <text evidence="1">The sequence shown here is derived from an EMBL/GenBank/DDBJ whole genome shotgun (WGS) entry which is preliminary data.</text>
</comment>
<dbReference type="EMBL" id="BAABGP010000028">
    <property type="protein sequence ID" value="GAA4491988.1"/>
    <property type="molecule type" value="Genomic_DNA"/>
</dbReference>
<protein>
    <recommendedName>
        <fullName evidence="3">DUF4192 domain-containing protein</fullName>
    </recommendedName>
</protein>
<gene>
    <name evidence="1" type="ORF">GCM10023171_36770</name>
</gene>
<proteinExistence type="predicted"/>
<dbReference type="RefSeq" id="WP_345188958.1">
    <property type="nucleotide sequence ID" value="NZ_BAABGP010000028.1"/>
</dbReference>
<keyword evidence="2" id="KW-1185">Reference proteome</keyword>
<accession>A0ABP8PU71</accession>
<name>A0ABP8PU71_9MICO</name>
<dbReference type="Pfam" id="PF13830">
    <property type="entry name" value="DUF4192"/>
    <property type="match status" value="1"/>
</dbReference>
<evidence type="ECO:0000313" key="2">
    <source>
        <dbReference type="Proteomes" id="UP001500731"/>
    </source>
</evidence>
<organism evidence="1 2">
    <name type="scientific">Microbacterium panaciterrae</name>
    <dbReference type="NCBI Taxonomy" id="985759"/>
    <lineage>
        <taxon>Bacteria</taxon>
        <taxon>Bacillati</taxon>
        <taxon>Actinomycetota</taxon>
        <taxon>Actinomycetes</taxon>
        <taxon>Micrococcales</taxon>
        <taxon>Microbacteriaceae</taxon>
        <taxon>Microbacterium</taxon>
    </lineage>
</organism>
<dbReference type="Proteomes" id="UP001500731">
    <property type="component" value="Unassembled WGS sequence"/>
</dbReference>
<sequence length="329" mass="34635">MNEMMTLRAQGKAELFGAVTAVLGFTPTQSLVLLPFCGERSTGAMRADLPVSAEDAGPMVAQLLEMVCRVPGVTGFVAVVFTDGTAREHEPLAQALRLVAPLFDLAAIEILYLTPTGWGDFFGAGEAPLDTLPPHPLPESVADGDQHAGASLPVVDEQLRAGIRTARAVVADTTACNLFEEVLGWDPAQLDPVKAAALAAHLAKPLLRDVALIQWASSIEQGRDAMEMQRAGAIDAQVAAIIVGDSARPDPARLDSAFEVCRMVAAHTEGAQRAAALTVCGWLSWALGRSTRAAFFIEQATRTVGAPTFTATLAEIIDRGLVPAWAFAG</sequence>
<reference evidence="2" key="1">
    <citation type="journal article" date="2019" name="Int. J. Syst. Evol. Microbiol.">
        <title>The Global Catalogue of Microorganisms (GCM) 10K type strain sequencing project: providing services to taxonomists for standard genome sequencing and annotation.</title>
        <authorList>
            <consortium name="The Broad Institute Genomics Platform"/>
            <consortium name="The Broad Institute Genome Sequencing Center for Infectious Disease"/>
            <person name="Wu L."/>
            <person name="Ma J."/>
        </authorList>
    </citation>
    <scope>NUCLEOTIDE SEQUENCE [LARGE SCALE GENOMIC DNA]</scope>
    <source>
        <strain evidence="2">JCM 17839</strain>
    </source>
</reference>
<evidence type="ECO:0000313" key="1">
    <source>
        <dbReference type="EMBL" id="GAA4491988.1"/>
    </source>
</evidence>